<dbReference type="InterPro" id="IPR000631">
    <property type="entry name" value="CARKD"/>
</dbReference>
<dbReference type="EMBL" id="ADTU01005902">
    <property type="status" value="NOT_ANNOTATED_CDS"/>
    <property type="molecule type" value="Genomic_DNA"/>
</dbReference>
<dbReference type="Proteomes" id="UP000005205">
    <property type="component" value="Unassembled WGS sequence"/>
</dbReference>
<dbReference type="AlphaFoldDB" id="A0A158P0Y3"/>
<protein>
    <recommendedName>
        <fullName evidence="8">ATP-dependent (S)-NAD(P)H-hydrate dehydratase</fullName>
        <ecNumber evidence="8">4.2.1.93</ecNumber>
    </recommendedName>
    <alternativeName>
        <fullName evidence="8">ATP-dependent NAD(P)HX dehydratase</fullName>
    </alternativeName>
</protein>
<evidence type="ECO:0000256" key="6">
    <source>
        <dbReference type="ARBA" id="ARBA00023239"/>
    </source>
</evidence>
<evidence type="ECO:0000313" key="10">
    <source>
        <dbReference type="EnsemblMetazoa" id="XP_012063441.1"/>
    </source>
</evidence>
<evidence type="ECO:0000256" key="2">
    <source>
        <dbReference type="ARBA" id="ARBA00022741"/>
    </source>
</evidence>
<dbReference type="FunFam" id="3.40.1190.20:FF:000023">
    <property type="entry name" value="ATP-dependent (S)-NAD(P)H-hydrate dehydratase"/>
    <property type="match status" value="1"/>
</dbReference>
<reference evidence="11" key="1">
    <citation type="journal article" date="2011" name="PLoS Genet.">
        <title>The genome sequence of the leaf-cutter ant Atta cephalotes reveals insights into its obligate symbiotic lifestyle.</title>
        <authorList>
            <person name="Suen G."/>
            <person name="Teiling C."/>
            <person name="Li L."/>
            <person name="Holt C."/>
            <person name="Abouheif E."/>
            <person name="Bornberg-Bauer E."/>
            <person name="Bouffard P."/>
            <person name="Caldera E.J."/>
            <person name="Cash E."/>
            <person name="Cavanaugh A."/>
            <person name="Denas O."/>
            <person name="Elhaik E."/>
            <person name="Fave M.J."/>
            <person name="Gadau J."/>
            <person name="Gibson J.D."/>
            <person name="Graur D."/>
            <person name="Grubbs K.J."/>
            <person name="Hagen D.E."/>
            <person name="Harkins T.T."/>
            <person name="Helmkampf M."/>
            <person name="Hu H."/>
            <person name="Johnson B.R."/>
            <person name="Kim J."/>
            <person name="Marsh S.E."/>
            <person name="Moeller J.A."/>
            <person name="Munoz-Torres M.C."/>
            <person name="Murphy M.C."/>
            <person name="Naughton M.C."/>
            <person name="Nigam S."/>
            <person name="Overson R."/>
            <person name="Rajakumar R."/>
            <person name="Reese J.T."/>
            <person name="Scott J.J."/>
            <person name="Smith C.R."/>
            <person name="Tao S."/>
            <person name="Tsutsui N.D."/>
            <person name="Viljakainen L."/>
            <person name="Wissler L."/>
            <person name="Yandell M.D."/>
            <person name="Zimmer F."/>
            <person name="Taylor J."/>
            <person name="Slater S.C."/>
            <person name="Clifton S.W."/>
            <person name="Warren W.C."/>
            <person name="Elsik C.G."/>
            <person name="Smith C.D."/>
            <person name="Weinstock G.M."/>
            <person name="Gerardo N.M."/>
            <person name="Currie C.R."/>
        </authorList>
    </citation>
    <scope>NUCLEOTIDE SEQUENCE [LARGE SCALE GENOMIC DNA]</scope>
</reference>
<keyword evidence="11" id="KW-1185">Reference proteome</keyword>
<feature type="binding site" evidence="8">
    <location>
        <position position="111"/>
    </location>
    <ligand>
        <name>(6S)-NADPHX</name>
        <dbReference type="ChEBI" id="CHEBI:64076"/>
    </ligand>
</feature>
<dbReference type="Pfam" id="PF01256">
    <property type="entry name" value="Carb_kinase"/>
    <property type="match status" value="1"/>
</dbReference>
<comment type="cofactor">
    <cofactor evidence="8">
        <name>Mg(2+)</name>
        <dbReference type="ChEBI" id="CHEBI:18420"/>
    </cofactor>
</comment>
<evidence type="ECO:0000256" key="7">
    <source>
        <dbReference type="ARBA" id="ARBA00047472"/>
    </source>
</evidence>
<name>A0A158P0Y3_ATTCE</name>
<dbReference type="GO" id="GO:0005524">
    <property type="term" value="F:ATP binding"/>
    <property type="evidence" value="ECO:0007669"/>
    <property type="project" value="UniProtKB-KW"/>
</dbReference>
<feature type="domain" description="YjeF C-terminal" evidence="9">
    <location>
        <begin position="11"/>
        <end position="307"/>
    </location>
</feature>
<dbReference type="PROSITE" id="PS51383">
    <property type="entry name" value="YJEF_C_3"/>
    <property type="match status" value="1"/>
</dbReference>
<dbReference type="OrthoDB" id="8110916at2759"/>
<dbReference type="GO" id="GO:0046496">
    <property type="term" value="P:nicotinamide nucleotide metabolic process"/>
    <property type="evidence" value="ECO:0007669"/>
    <property type="project" value="UniProtKB-UniRule"/>
</dbReference>
<dbReference type="SUPFAM" id="SSF53613">
    <property type="entry name" value="Ribokinase-like"/>
    <property type="match status" value="1"/>
</dbReference>
<comment type="catalytic activity">
    <reaction evidence="7 8">
        <text>(6S)-NADPHX + ATP = ADP + phosphate + NADPH + H(+)</text>
        <dbReference type="Rhea" id="RHEA:32231"/>
        <dbReference type="ChEBI" id="CHEBI:15378"/>
        <dbReference type="ChEBI" id="CHEBI:30616"/>
        <dbReference type="ChEBI" id="CHEBI:43474"/>
        <dbReference type="ChEBI" id="CHEBI:57783"/>
        <dbReference type="ChEBI" id="CHEBI:64076"/>
        <dbReference type="ChEBI" id="CHEBI:456216"/>
        <dbReference type="EC" id="4.2.1.93"/>
    </reaction>
</comment>
<dbReference type="eggNOG" id="KOG3974">
    <property type="taxonomic scope" value="Eukaryota"/>
</dbReference>
<evidence type="ECO:0000256" key="4">
    <source>
        <dbReference type="ARBA" id="ARBA00022857"/>
    </source>
</evidence>
<dbReference type="PANTHER" id="PTHR12592:SF0">
    <property type="entry name" value="ATP-DEPENDENT (S)-NAD(P)H-HYDRATE DEHYDRATASE"/>
    <property type="match status" value="1"/>
</dbReference>
<evidence type="ECO:0000256" key="5">
    <source>
        <dbReference type="ARBA" id="ARBA00023027"/>
    </source>
</evidence>
<dbReference type="NCBIfam" id="TIGR00196">
    <property type="entry name" value="yjeF_cterm"/>
    <property type="match status" value="1"/>
</dbReference>
<dbReference type="GO" id="GO:0047453">
    <property type="term" value="F:ATP-dependent NAD(P)H-hydrate dehydratase activity"/>
    <property type="evidence" value="ECO:0007669"/>
    <property type="project" value="UniProtKB-UniRule"/>
</dbReference>
<dbReference type="GO" id="GO:0110051">
    <property type="term" value="P:metabolite repair"/>
    <property type="evidence" value="ECO:0007669"/>
    <property type="project" value="TreeGrafter"/>
</dbReference>
<reference evidence="10" key="2">
    <citation type="submission" date="2016-04" db="UniProtKB">
        <authorList>
            <consortium name="EnsemblMetazoa"/>
        </authorList>
    </citation>
    <scope>IDENTIFICATION</scope>
</reference>
<keyword evidence="4" id="KW-0521">NADP</keyword>
<evidence type="ECO:0000256" key="3">
    <source>
        <dbReference type="ARBA" id="ARBA00022840"/>
    </source>
</evidence>
<comment type="similarity">
    <text evidence="8">Belongs to the NnrD/CARKD family.</text>
</comment>
<feature type="binding site" evidence="8">
    <location>
        <begin position="229"/>
        <end position="238"/>
    </location>
    <ligand>
        <name>ATP</name>
        <dbReference type="ChEBI" id="CHEBI:30616"/>
    </ligand>
</feature>
<evidence type="ECO:0000256" key="1">
    <source>
        <dbReference type="ARBA" id="ARBA00022553"/>
    </source>
</evidence>
<dbReference type="STRING" id="12957.A0A158P0Y3"/>
<accession>A0A158P0Y3</accession>
<dbReference type="Gene3D" id="3.40.1190.20">
    <property type="match status" value="1"/>
</dbReference>
<feature type="binding site" evidence="8">
    <location>
        <begin position="164"/>
        <end position="170"/>
    </location>
    <ligand>
        <name>(6S)-NADPHX</name>
        <dbReference type="ChEBI" id="CHEBI:64076"/>
    </ligand>
</feature>
<dbReference type="InterPro" id="IPR029056">
    <property type="entry name" value="Ribokinase-like"/>
</dbReference>
<keyword evidence="5 8" id="KW-0520">NAD</keyword>
<keyword evidence="1 8" id="KW-0597">Phosphoprotein</keyword>
<comment type="catalytic activity">
    <reaction evidence="8">
        <text>(6S)-NADHX + ATP = ADP + phosphate + NADH + H(+)</text>
        <dbReference type="Rhea" id="RHEA:19017"/>
        <dbReference type="ChEBI" id="CHEBI:15378"/>
        <dbReference type="ChEBI" id="CHEBI:30616"/>
        <dbReference type="ChEBI" id="CHEBI:43474"/>
        <dbReference type="ChEBI" id="CHEBI:57945"/>
        <dbReference type="ChEBI" id="CHEBI:64074"/>
        <dbReference type="ChEBI" id="CHEBI:456216"/>
        <dbReference type="EC" id="4.2.1.93"/>
    </reaction>
</comment>
<comment type="function">
    <text evidence="8">Catalyzes the dehydration of the S-form of NAD(P)HX at the expense of ATP, which is converted to ADP. Together with NAD(P)HX epimerase, which catalyzes the epimerization of the S- and R-forms, the enzyme allows the repair of both epimers of NAD(P)HX, a damaged form of NAD(P)H that is a result of enzymatic or heat-dependent hydration.</text>
</comment>
<dbReference type="CDD" id="cd01171">
    <property type="entry name" value="YXKO-related"/>
    <property type="match status" value="1"/>
</dbReference>
<proteinExistence type="inferred from homology"/>
<evidence type="ECO:0000313" key="11">
    <source>
        <dbReference type="Proteomes" id="UP000005205"/>
    </source>
</evidence>
<sequence>MSASSSMDERMLKGIRKVLPSLINTKYKGQDGIIGIFGGSIEYTGAPYFAAMSALRTGADLVHVFCIKDASIPIKSFSPEPIIHPVLDQQDAIKQIKPWLDRLHVILIGPGLGRDEKIFKTIIELITICREARKPLIIDADGLFLVCQKPEIIKDYPGVILTPNAIEFSRLIKAVLDKTVPPTPIVKVSDVKHVAETLGKSVIILYKGAKDVIVDGHKGTETVSCALAGSGRRCGGQGDLLSGSLAVFWWWAISAGTSECALSPSIVACYAASRLIRESNASAFKIKQRGTLTSDMLEQIQPIFSKIFETHCDKTSSFIGRGRTRSIDS</sequence>
<dbReference type="EC" id="4.2.1.93" evidence="8"/>
<dbReference type="EnsemblMetazoa" id="XM_012208051.1">
    <property type="protein sequence ID" value="XP_012063441.1"/>
    <property type="gene ID" value="LOC105626756"/>
</dbReference>
<evidence type="ECO:0000256" key="8">
    <source>
        <dbReference type="HAMAP-Rule" id="MF_03157"/>
    </source>
</evidence>
<dbReference type="PROSITE" id="PS01049">
    <property type="entry name" value="YJEF_C_1"/>
    <property type="match status" value="1"/>
</dbReference>
<gene>
    <name evidence="10" type="primary">105626756</name>
</gene>
<keyword evidence="3 8" id="KW-0067">ATP-binding</keyword>
<dbReference type="InterPro" id="IPR017953">
    <property type="entry name" value="Carbohydrate_kinase_pred_CS"/>
</dbReference>
<dbReference type="HAMAP" id="MF_01965">
    <property type="entry name" value="NADHX_dehydratase"/>
    <property type="match status" value="1"/>
</dbReference>
<keyword evidence="2 8" id="KW-0547">Nucleotide-binding</keyword>
<dbReference type="InParanoid" id="A0A158P0Y3"/>
<dbReference type="FunCoup" id="A0A158P0Y3">
    <property type="interactions" value="259"/>
</dbReference>
<keyword evidence="6 8" id="KW-0456">Lyase</keyword>
<dbReference type="KEGG" id="acep:105626756"/>
<feature type="binding site" evidence="8">
    <location>
        <begin position="207"/>
        <end position="211"/>
    </location>
    <ligand>
        <name>ATP</name>
        <dbReference type="ChEBI" id="CHEBI:30616"/>
    </ligand>
</feature>
<feature type="binding site" evidence="8">
    <location>
        <position position="239"/>
    </location>
    <ligand>
        <name>(6S)-NADPHX</name>
        <dbReference type="ChEBI" id="CHEBI:64076"/>
    </ligand>
</feature>
<organism evidence="10 11">
    <name type="scientific">Atta cephalotes</name>
    <name type="common">Leafcutter ant</name>
    <dbReference type="NCBI Taxonomy" id="12957"/>
    <lineage>
        <taxon>Eukaryota</taxon>
        <taxon>Metazoa</taxon>
        <taxon>Ecdysozoa</taxon>
        <taxon>Arthropoda</taxon>
        <taxon>Hexapoda</taxon>
        <taxon>Insecta</taxon>
        <taxon>Pterygota</taxon>
        <taxon>Neoptera</taxon>
        <taxon>Endopterygota</taxon>
        <taxon>Hymenoptera</taxon>
        <taxon>Apocrita</taxon>
        <taxon>Aculeata</taxon>
        <taxon>Formicoidea</taxon>
        <taxon>Formicidae</taxon>
        <taxon>Myrmicinae</taxon>
        <taxon>Atta</taxon>
    </lineage>
</organism>
<dbReference type="PANTHER" id="PTHR12592">
    <property type="entry name" value="ATP-DEPENDENT (S)-NAD(P)H-HYDRATE DEHYDRATASE FAMILY MEMBER"/>
    <property type="match status" value="1"/>
</dbReference>
<evidence type="ECO:0000259" key="9">
    <source>
        <dbReference type="PROSITE" id="PS51383"/>
    </source>
</evidence>